<sequence length="185" mass="19708">MKITHRTLSFQNECHSISIKFQSLFFKFLIDLILVIGSQLAIANAACVLTSSDGSACTVGQDSTCSHGYYLAISTSESNYQYNSESLKGTDTYKKVIKYDGAACSVVAEGACSSNTDAGNISTSGLCVGDGENTQVKVAFQNDGVSNYLIPKGSPFTNDSDENKTHIVVKSAANSFTLSSDFNCK</sequence>
<name>A0A1Y2B3T1_9FUNG</name>
<proteinExistence type="predicted"/>
<accession>A0A1Y2B3T1</accession>
<dbReference type="Proteomes" id="UP000193920">
    <property type="component" value="Unassembled WGS sequence"/>
</dbReference>
<reference evidence="1 2" key="1">
    <citation type="submission" date="2016-08" db="EMBL/GenBank/DDBJ databases">
        <title>A Parts List for Fungal Cellulosomes Revealed by Comparative Genomics.</title>
        <authorList>
            <consortium name="DOE Joint Genome Institute"/>
            <person name="Haitjema C.H."/>
            <person name="Gilmore S.P."/>
            <person name="Henske J.K."/>
            <person name="Solomon K.V."/>
            <person name="De Groot R."/>
            <person name="Kuo A."/>
            <person name="Mondo S.J."/>
            <person name="Salamov A.A."/>
            <person name="Labutti K."/>
            <person name="Zhao Z."/>
            <person name="Chiniquy J."/>
            <person name="Barry K."/>
            <person name="Brewer H.M."/>
            <person name="Purvine S.O."/>
            <person name="Wright A.T."/>
            <person name="Boxma B."/>
            <person name="Van Alen T."/>
            <person name="Hackstein J.H."/>
            <person name="Baker S.E."/>
            <person name="Grigoriev I.V."/>
            <person name="O'Malley M.A."/>
        </authorList>
    </citation>
    <scope>NUCLEOTIDE SEQUENCE [LARGE SCALE GENOMIC DNA]</scope>
    <source>
        <strain evidence="1 2">G1</strain>
    </source>
</reference>
<dbReference type="AlphaFoldDB" id="A0A1Y2B3T1"/>
<gene>
    <name evidence="1" type="ORF">LY90DRAFT_512882</name>
</gene>
<evidence type="ECO:0000313" key="2">
    <source>
        <dbReference type="Proteomes" id="UP000193920"/>
    </source>
</evidence>
<keyword evidence="2" id="KW-1185">Reference proteome</keyword>
<dbReference type="EMBL" id="MCOG01000180">
    <property type="protein sequence ID" value="ORY29394.1"/>
    <property type="molecule type" value="Genomic_DNA"/>
</dbReference>
<protein>
    <submittedName>
        <fullName evidence="1">Uncharacterized protein</fullName>
    </submittedName>
</protein>
<evidence type="ECO:0000313" key="1">
    <source>
        <dbReference type="EMBL" id="ORY29394.1"/>
    </source>
</evidence>
<organism evidence="1 2">
    <name type="scientific">Neocallimastix californiae</name>
    <dbReference type="NCBI Taxonomy" id="1754190"/>
    <lineage>
        <taxon>Eukaryota</taxon>
        <taxon>Fungi</taxon>
        <taxon>Fungi incertae sedis</taxon>
        <taxon>Chytridiomycota</taxon>
        <taxon>Chytridiomycota incertae sedis</taxon>
        <taxon>Neocallimastigomycetes</taxon>
        <taxon>Neocallimastigales</taxon>
        <taxon>Neocallimastigaceae</taxon>
        <taxon>Neocallimastix</taxon>
    </lineage>
</organism>
<comment type="caution">
    <text evidence="1">The sequence shown here is derived from an EMBL/GenBank/DDBJ whole genome shotgun (WGS) entry which is preliminary data.</text>
</comment>